<evidence type="ECO:0000313" key="1">
    <source>
        <dbReference type="EMBL" id="PIP63360.1"/>
    </source>
</evidence>
<dbReference type="AlphaFoldDB" id="A0A2H0C1V1"/>
<proteinExistence type="predicted"/>
<dbReference type="Gene3D" id="3.60.20.10">
    <property type="entry name" value="Glutamine Phosphoribosylpyrophosphate, subunit 1, domain 1"/>
    <property type="match status" value="1"/>
</dbReference>
<protein>
    <recommendedName>
        <fullName evidence="3">Glutamine amidotransferase type-2 domain-containing protein</fullName>
    </recommendedName>
</protein>
<comment type="caution">
    <text evidence="1">The sequence shown here is derived from an EMBL/GenBank/DDBJ whole genome shotgun (WGS) entry which is preliminary data.</text>
</comment>
<accession>A0A2H0C1V1</accession>
<sequence length="218" mass="25001">MCRFLLAKSKLSINPEKILKSFARMAENSKAFDGDWQGDGWGFSWLENNKWNEYRSLKPIWKEKDKFSKFPESNIFSIHARSASFPQHKNNIEYNQPYTNESYSYVFNGLLKGVALSLPGDIGAQKIWQLFNNYLKKNNLTQALNKTGDILKKNSQNIQALNIGIAGKNTISAYSYFTTHPNYYSLQYSDNSDVKIICSEVIDGFNFKSLPTNSLITF</sequence>
<gene>
    <name evidence="1" type="ORF">COW97_02925</name>
</gene>
<dbReference type="SUPFAM" id="SSF56235">
    <property type="entry name" value="N-terminal nucleophile aminohydrolases (Ntn hydrolases)"/>
    <property type="match status" value="1"/>
</dbReference>
<reference evidence="1 2" key="1">
    <citation type="submission" date="2017-09" db="EMBL/GenBank/DDBJ databases">
        <title>Depth-based differentiation of microbial function through sediment-hosted aquifers and enrichment of novel symbionts in the deep terrestrial subsurface.</title>
        <authorList>
            <person name="Probst A.J."/>
            <person name="Ladd B."/>
            <person name="Jarett J.K."/>
            <person name="Geller-Mcgrath D.E."/>
            <person name="Sieber C.M."/>
            <person name="Emerson J.B."/>
            <person name="Anantharaman K."/>
            <person name="Thomas B.C."/>
            <person name="Malmstrom R."/>
            <person name="Stieglmeier M."/>
            <person name="Klingl A."/>
            <person name="Woyke T."/>
            <person name="Ryan C.M."/>
            <person name="Banfield J.F."/>
        </authorList>
    </citation>
    <scope>NUCLEOTIDE SEQUENCE [LARGE SCALE GENOMIC DNA]</scope>
    <source>
        <strain evidence="1">CG22_combo_CG10-13_8_21_14_all_34_12</strain>
    </source>
</reference>
<evidence type="ECO:0008006" key="3">
    <source>
        <dbReference type="Google" id="ProtNLM"/>
    </source>
</evidence>
<dbReference type="Proteomes" id="UP000229699">
    <property type="component" value="Unassembled WGS sequence"/>
</dbReference>
<organism evidence="1 2">
    <name type="scientific">Candidatus Roizmanbacteria bacterium CG22_combo_CG10-13_8_21_14_all_34_12</name>
    <dbReference type="NCBI Taxonomy" id="1974860"/>
    <lineage>
        <taxon>Bacteria</taxon>
        <taxon>Candidatus Roizmaniibacteriota</taxon>
    </lineage>
</organism>
<name>A0A2H0C1V1_9BACT</name>
<dbReference type="EMBL" id="PCTC01000061">
    <property type="protein sequence ID" value="PIP63360.1"/>
    <property type="molecule type" value="Genomic_DNA"/>
</dbReference>
<evidence type="ECO:0000313" key="2">
    <source>
        <dbReference type="Proteomes" id="UP000229699"/>
    </source>
</evidence>
<dbReference type="InterPro" id="IPR029055">
    <property type="entry name" value="Ntn_hydrolases_N"/>
</dbReference>